<evidence type="ECO:0000256" key="2">
    <source>
        <dbReference type="ARBA" id="ARBA00023163"/>
    </source>
</evidence>
<sequence length="323" mass="35213">MRASRLLSLLLLLQLRGGQTAAQLAAELEVSERTIYRDIDALSAAGVPVYGDRGPGGGFQLLEGYRTRLTGLASDEAEAMFTIGLPGLAGALGVGQAAARAWNKLMLALPAPAREEAGRMGDRFHLDAADWYRVAEPTPFLPDLARAVLDCRRVVMRYESWKGERDWTLDPLGLVLKAGAWYFAALTSDRPLVFKVAAIRALEVTRTGFVRPTDFHLPGFWAQHLAAFEERLRPDRAHLWVSARGRDLLSRLGAYAAQAVAAAGPPDADGWADLTLPFETIDQAARLLLGLGPEVRVRAPDAVRVRIMEMAQGIVVQMQTPPP</sequence>
<protein>
    <recommendedName>
        <fullName evidence="4">HTH deoR-type domain-containing protein</fullName>
    </recommendedName>
</protein>
<gene>
    <name evidence="5" type="ORF">CHU95_10135</name>
</gene>
<comment type="caution">
    <text evidence="5">The sequence shown here is derived from an EMBL/GenBank/DDBJ whole genome shotgun (WGS) entry which is preliminary data.</text>
</comment>
<dbReference type="Pfam" id="PF13280">
    <property type="entry name" value="WYL"/>
    <property type="match status" value="1"/>
</dbReference>
<evidence type="ECO:0000313" key="5">
    <source>
        <dbReference type="EMBL" id="OYQ34927.1"/>
    </source>
</evidence>
<dbReference type="PANTHER" id="PTHR34580">
    <property type="match status" value="1"/>
</dbReference>
<dbReference type="InterPro" id="IPR028349">
    <property type="entry name" value="PafC-like"/>
</dbReference>
<keyword evidence="1" id="KW-0805">Transcription regulation</keyword>
<organism evidence="5 6">
    <name type="scientific">Niveispirillum lacus</name>
    <dbReference type="NCBI Taxonomy" id="1981099"/>
    <lineage>
        <taxon>Bacteria</taxon>
        <taxon>Pseudomonadati</taxon>
        <taxon>Pseudomonadota</taxon>
        <taxon>Alphaproteobacteria</taxon>
        <taxon>Rhodospirillales</taxon>
        <taxon>Azospirillaceae</taxon>
        <taxon>Niveispirillum</taxon>
    </lineage>
</organism>
<dbReference type="InterPro" id="IPR026881">
    <property type="entry name" value="WYL_dom"/>
</dbReference>
<feature type="signal peptide" evidence="3">
    <location>
        <begin position="1"/>
        <end position="21"/>
    </location>
</feature>
<dbReference type="InterPro" id="IPR057727">
    <property type="entry name" value="WCX_dom"/>
</dbReference>
<evidence type="ECO:0000313" key="6">
    <source>
        <dbReference type="Proteomes" id="UP000216998"/>
    </source>
</evidence>
<keyword evidence="6" id="KW-1185">Reference proteome</keyword>
<keyword evidence="3" id="KW-0732">Signal</keyword>
<dbReference type="SUPFAM" id="SSF46785">
    <property type="entry name" value="Winged helix' DNA-binding domain"/>
    <property type="match status" value="1"/>
</dbReference>
<dbReference type="InterPro" id="IPR001034">
    <property type="entry name" value="DeoR_HTH"/>
</dbReference>
<keyword evidence="2" id="KW-0804">Transcription</keyword>
<feature type="domain" description="HTH deoR-type" evidence="4">
    <location>
        <begin position="2"/>
        <end position="75"/>
    </location>
</feature>
<accession>A0A255Z0A8</accession>
<dbReference type="PIRSF" id="PIRSF016838">
    <property type="entry name" value="PafC"/>
    <property type="match status" value="1"/>
</dbReference>
<dbReference type="GO" id="GO:0003700">
    <property type="term" value="F:DNA-binding transcription factor activity"/>
    <property type="evidence" value="ECO:0007669"/>
    <property type="project" value="InterPro"/>
</dbReference>
<dbReference type="RefSeq" id="WP_094456212.1">
    <property type="nucleotide sequence ID" value="NZ_NOXU01000027.1"/>
</dbReference>
<dbReference type="OrthoDB" id="9807255at2"/>
<feature type="chain" id="PRO_5012084249" description="HTH deoR-type domain-containing protein" evidence="3">
    <location>
        <begin position="22"/>
        <end position="323"/>
    </location>
</feature>
<reference evidence="5 6" key="1">
    <citation type="submission" date="2017-07" db="EMBL/GenBank/DDBJ databases">
        <title>Niveispirillum cyanobacteriorum sp. nov., isolated from cyanobacterial aggregates in a eutrophic lake.</title>
        <authorList>
            <person name="Cai H."/>
        </authorList>
    </citation>
    <scope>NUCLEOTIDE SEQUENCE [LARGE SCALE GENOMIC DNA]</scope>
    <source>
        <strain evidence="6">TH1-14</strain>
    </source>
</reference>
<dbReference type="InterPro" id="IPR013196">
    <property type="entry name" value="HTH_11"/>
</dbReference>
<proteinExistence type="predicted"/>
<dbReference type="InterPro" id="IPR036390">
    <property type="entry name" value="WH_DNA-bd_sf"/>
</dbReference>
<dbReference type="Proteomes" id="UP000216998">
    <property type="component" value="Unassembled WGS sequence"/>
</dbReference>
<dbReference type="Gene3D" id="1.10.10.10">
    <property type="entry name" value="Winged helix-like DNA-binding domain superfamily/Winged helix DNA-binding domain"/>
    <property type="match status" value="1"/>
</dbReference>
<dbReference type="Pfam" id="PF25583">
    <property type="entry name" value="WCX"/>
    <property type="match status" value="1"/>
</dbReference>
<dbReference type="InterPro" id="IPR036388">
    <property type="entry name" value="WH-like_DNA-bd_sf"/>
</dbReference>
<name>A0A255Z0A8_9PROT</name>
<dbReference type="PANTHER" id="PTHR34580:SF1">
    <property type="entry name" value="PROTEIN PAFC"/>
    <property type="match status" value="1"/>
</dbReference>
<dbReference type="Pfam" id="PF08279">
    <property type="entry name" value="HTH_11"/>
    <property type="match status" value="1"/>
</dbReference>
<evidence type="ECO:0000256" key="3">
    <source>
        <dbReference type="SAM" id="SignalP"/>
    </source>
</evidence>
<evidence type="ECO:0000256" key="1">
    <source>
        <dbReference type="ARBA" id="ARBA00023015"/>
    </source>
</evidence>
<dbReference type="PROSITE" id="PS51000">
    <property type="entry name" value="HTH_DEOR_2"/>
    <property type="match status" value="1"/>
</dbReference>
<dbReference type="EMBL" id="NOXU01000027">
    <property type="protein sequence ID" value="OYQ34927.1"/>
    <property type="molecule type" value="Genomic_DNA"/>
</dbReference>
<dbReference type="InterPro" id="IPR051534">
    <property type="entry name" value="CBASS_pafABC_assoc_protein"/>
</dbReference>
<evidence type="ECO:0000259" key="4">
    <source>
        <dbReference type="PROSITE" id="PS51000"/>
    </source>
</evidence>
<dbReference type="PROSITE" id="PS52050">
    <property type="entry name" value="WYL"/>
    <property type="match status" value="1"/>
</dbReference>
<dbReference type="AlphaFoldDB" id="A0A255Z0A8"/>